<proteinExistence type="predicted"/>
<protein>
    <recommendedName>
        <fullName evidence="2">Methyltransferase type 12</fullName>
    </recommendedName>
</protein>
<name>A0AB39XYT3_9ACTN</name>
<accession>A0AB39XYT3</accession>
<sequence>MTTADMTSFDDVYVLPDPRGYFTALGPYGYQTPAHAQPVFRALAGELEAGRRTMLDLCCSYGINAALVNHDVTLPALYAHYTSPEAAGLTTAELISRDRDFYAARRRPETVRAIGIDVSRPAVDYAVAAGLLDEGYCVNLESAEPGDRLRRSAPGVGLITITGGTSFLTERTFARLLTAVGRPVPVAAFVLRTHDYRAIAACLESYGLTVERAERTNPQRRFTDPGEQQRAVAAVTALGEDPAGKESAGSFHTRLHLARPVSAPVRTR</sequence>
<gene>
    <name evidence="1" type="ORF">AB5J51_08730</name>
</gene>
<evidence type="ECO:0000313" key="1">
    <source>
        <dbReference type="EMBL" id="XDV63013.1"/>
    </source>
</evidence>
<dbReference type="RefSeq" id="WP_369777370.1">
    <property type="nucleotide sequence ID" value="NZ_CP165727.1"/>
</dbReference>
<reference evidence="1" key="1">
    <citation type="submission" date="2024-08" db="EMBL/GenBank/DDBJ databases">
        <authorList>
            <person name="Yu S.T."/>
        </authorList>
    </citation>
    <scope>NUCLEOTIDE SEQUENCE</scope>
    <source>
        <strain evidence="1">R33</strain>
    </source>
</reference>
<evidence type="ECO:0008006" key="2">
    <source>
        <dbReference type="Google" id="ProtNLM"/>
    </source>
</evidence>
<organism evidence="1">
    <name type="scientific">Streptomyces sp. R33</name>
    <dbReference type="NCBI Taxonomy" id="3238629"/>
    <lineage>
        <taxon>Bacteria</taxon>
        <taxon>Bacillati</taxon>
        <taxon>Actinomycetota</taxon>
        <taxon>Actinomycetes</taxon>
        <taxon>Kitasatosporales</taxon>
        <taxon>Streptomycetaceae</taxon>
        <taxon>Streptomyces</taxon>
    </lineage>
</organism>
<dbReference type="AlphaFoldDB" id="A0AB39XYT3"/>
<dbReference type="EMBL" id="CP165727">
    <property type="protein sequence ID" value="XDV63013.1"/>
    <property type="molecule type" value="Genomic_DNA"/>
</dbReference>